<keyword evidence="1" id="KW-0732">Signal</keyword>
<dbReference type="RefSeq" id="XP_031765801.2">
    <property type="nucleotide sequence ID" value="XM_031909941.2"/>
</dbReference>
<reference evidence="3" key="1">
    <citation type="submission" date="2025-08" db="UniProtKB">
        <authorList>
            <consortium name="RefSeq"/>
        </authorList>
    </citation>
    <scope>IDENTIFICATION</scope>
    <source>
        <tissue evidence="3">Whole larvae</tissue>
    </source>
</reference>
<evidence type="ECO:0000313" key="3">
    <source>
        <dbReference type="RefSeq" id="XP_031765801.2"/>
    </source>
</evidence>
<sequence>MKYFVALIALVAAAAAIPAHKPALSDDDQLAAIIEAIHSPTTNPATAALLQQQLQQLFGIESIDVGPALVEEPSPIVVNPEPIVVGPPVISPPVVNPPVVSPPVVTPPVISPPVVEPPVVVSPPEVEPPVAQPPVVVLPPVVEPPVAQPPVVALPPLAPEAQPESSSVPLVQIILNINQAQSGDVAVPPGVAILPEIIDNDSVEPIVAAPPVLPAPVITLPETLN</sequence>
<dbReference type="InParanoid" id="A0A6J3C0L1"/>
<dbReference type="Proteomes" id="UP001652740">
    <property type="component" value="Unplaced"/>
</dbReference>
<dbReference type="AlphaFoldDB" id="A0A6J3C0L1"/>
<feature type="signal peptide" evidence="1">
    <location>
        <begin position="1"/>
        <end position="16"/>
    </location>
</feature>
<dbReference type="KEGG" id="gmw:113521797"/>
<evidence type="ECO:0000256" key="1">
    <source>
        <dbReference type="SAM" id="SignalP"/>
    </source>
</evidence>
<keyword evidence="2" id="KW-1185">Reference proteome</keyword>
<accession>A0A6J3C0L1</accession>
<feature type="chain" id="PRO_5047275525" evidence="1">
    <location>
        <begin position="17"/>
        <end position="225"/>
    </location>
</feature>
<name>A0A6J3C0L1_GALME</name>
<proteinExistence type="predicted"/>
<protein>
    <submittedName>
        <fullName evidence="3">Calphotin-like</fullName>
    </submittedName>
</protein>
<dbReference type="GeneID" id="113521797"/>
<evidence type="ECO:0000313" key="2">
    <source>
        <dbReference type="Proteomes" id="UP001652740"/>
    </source>
</evidence>
<organism evidence="2 3">
    <name type="scientific">Galleria mellonella</name>
    <name type="common">Greater wax moth</name>
    <dbReference type="NCBI Taxonomy" id="7137"/>
    <lineage>
        <taxon>Eukaryota</taxon>
        <taxon>Metazoa</taxon>
        <taxon>Ecdysozoa</taxon>
        <taxon>Arthropoda</taxon>
        <taxon>Hexapoda</taxon>
        <taxon>Insecta</taxon>
        <taxon>Pterygota</taxon>
        <taxon>Neoptera</taxon>
        <taxon>Endopterygota</taxon>
        <taxon>Lepidoptera</taxon>
        <taxon>Glossata</taxon>
        <taxon>Ditrysia</taxon>
        <taxon>Pyraloidea</taxon>
        <taxon>Pyralidae</taxon>
        <taxon>Galleriinae</taxon>
        <taxon>Galleria</taxon>
    </lineage>
</organism>
<gene>
    <name evidence="3" type="primary">LOC113521797</name>
</gene>